<evidence type="ECO:0000256" key="4">
    <source>
        <dbReference type="ARBA" id="ARBA00022692"/>
    </source>
</evidence>
<feature type="transmembrane region" description="Helical" evidence="9">
    <location>
        <begin position="134"/>
        <end position="156"/>
    </location>
</feature>
<dbReference type="CDD" id="cd18577">
    <property type="entry name" value="ABC_6TM_Pgp_ABCB1_D1_like"/>
    <property type="match status" value="1"/>
</dbReference>
<dbReference type="Proteomes" id="UP000799441">
    <property type="component" value="Unassembled WGS sequence"/>
</dbReference>
<keyword evidence="8 9" id="KW-0472">Membrane</keyword>
<dbReference type="OrthoDB" id="6500128at2759"/>
<comment type="similarity">
    <text evidence="2">Belongs to the ABC transporter superfamily. ABCB family. Multidrug resistance exporter (TC 3.A.1.201) subfamily.</text>
</comment>
<feature type="transmembrane region" description="Helical" evidence="9">
    <location>
        <begin position="247"/>
        <end position="268"/>
    </location>
</feature>
<dbReference type="GO" id="GO:0005743">
    <property type="term" value="C:mitochondrial inner membrane"/>
    <property type="evidence" value="ECO:0007669"/>
    <property type="project" value="TreeGrafter"/>
</dbReference>
<dbReference type="InterPro" id="IPR027417">
    <property type="entry name" value="P-loop_NTPase"/>
</dbReference>
<feature type="transmembrane region" description="Helical" evidence="9">
    <location>
        <begin position="35"/>
        <end position="59"/>
    </location>
</feature>
<dbReference type="CDD" id="cd03249">
    <property type="entry name" value="ABC_MTABC3_MDL1_MDL2"/>
    <property type="match status" value="1"/>
</dbReference>
<dbReference type="InterPro" id="IPR011527">
    <property type="entry name" value="ABC1_TM_dom"/>
</dbReference>
<feature type="domain" description="ABC transmembrane type-1" evidence="11">
    <location>
        <begin position="630"/>
        <end position="917"/>
    </location>
</feature>
<evidence type="ECO:0000256" key="7">
    <source>
        <dbReference type="ARBA" id="ARBA00022989"/>
    </source>
</evidence>
<evidence type="ECO:0000256" key="1">
    <source>
        <dbReference type="ARBA" id="ARBA00004141"/>
    </source>
</evidence>
<dbReference type="Gene3D" id="3.40.50.300">
    <property type="entry name" value="P-loop containing nucleotide triphosphate hydrolases"/>
    <property type="match status" value="2"/>
</dbReference>
<protein>
    <submittedName>
        <fullName evidence="12">ABC transporter</fullName>
    </submittedName>
</protein>
<dbReference type="EMBL" id="MU003842">
    <property type="protein sequence ID" value="KAF2717520.1"/>
    <property type="molecule type" value="Genomic_DNA"/>
</dbReference>
<comment type="subcellular location">
    <subcellularLocation>
        <location evidence="1">Membrane</location>
        <topology evidence="1">Multi-pass membrane protein</topology>
    </subcellularLocation>
</comment>
<dbReference type="GO" id="GO:0005524">
    <property type="term" value="F:ATP binding"/>
    <property type="evidence" value="ECO:0007669"/>
    <property type="project" value="UniProtKB-KW"/>
</dbReference>
<dbReference type="InterPro" id="IPR003593">
    <property type="entry name" value="AAA+_ATPase"/>
</dbReference>
<dbReference type="Pfam" id="PF00005">
    <property type="entry name" value="ABC_tran"/>
    <property type="match status" value="2"/>
</dbReference>
<evidence type="ECO:0000256" key="5">
    <source>
        <dbReference type="ARBA" id="ARBA00022741"/>
    </source>
</evidence>
<keyword evidence="4 9" id="KW-0812">Transmembrane</keyword>
<dbReference type="PROSITE" id="PS50893">
    <property type="entry name" value="ABC_TRANSPORTER_2"/>
    <property type="match status" value="2"/>
</dbReference>
<feature type="transmembrane region" description="Helical" evidence="9">
    <location>
        <begin position="625"/>
        <end position="643"/>
    </location>
</feature>
<dbReference type="Gene3D" id="1.20.1560.10">
    <property type="entry name" value="ABC transporter type 1, transmembrane domain"/>
    <property type="match status" value="1"/>
</dbReference>
<dbReference type="Pfam" id="PF00664">
    <property type="entry name" value="ABC_membrane"/>
    <property type="match status" value="2"/>
</dbReference>
<dbReference type="CDD" id="cd18578">
    <property type="entry name" value="ABC_6TM_Pgp_ABCB1_D2_like"/>
    <property type="match status" value="1"/>
</dbReference>
<evidence type="ECO:0000256" key="6">
    <source>
        <dbReference type="ARBA" id="ARBA00022840"/>
    </source>
</evidence>
<evidence type="ECO:0000256" key="2">
    <source>
        <dbReference type="ARBA" id="ARBA00007577"/>
    </source>
</evidence>
<gene>
    <name evidence="12" type="ORF">K431DRAFT_255323</name>
</gene>
<sequence>MTLVFGQSTSQFNNYSTNQQSPGAFRSEVTHLVLWFIYLFIFKLVVTYVANLCASVAAIRTTRAIRSAFLESTLRQEVWHFDRESIGSAASQVTTNGNRINQGLADKLVFIIQGLSLFFSAFIIALAVQWKLSLIVMSIVPAIFVVTGACIAADAIQETRITKIYSRAAVMAQDAISSIKTVHAFWAHHKIVERYDESLEAAHQVGKKKSPIYGVLFSTEYFLVLSGTALAFWQGYRMYRSGEIADVGTVITVVLSVIIGSTAMSMVAPQIQSITNAASAAAELFVTIDKKSQLDPLSIDGVVPETCAGRIEVRELSFAYPSRPNAQVLHQLNLTIPAGKTTALVGASGCGKSTLVGLLERWYEPTSGEILLDGLSISRYNTKWLRSSVRLVQQEPVLFRGTVYDNVAKGLLDHHRELPYEKQRQLIEEACQASNAHEFISDLPNGYETQVGERASMLSGGQRQRIAIARSIIADPKVLLLDEATSALDPKAEGIVQDALNRVAKNRTTLIIAHKLATVKAADNIVVMAHGEVLEQGTHQELIDRDGQYASLVKAQGLGTYAEEDTVEDRANLVSAKRPDLSLQRTKTDAASIIIGSDFDPLTAGTLDYSLIRCIYLMFLEQKDLYIHFFLAMLACLVGGGTYPAQAVLESRLIRVFTLTGEEGQHQADFLALMFFVIALANLVAYFVIGWICNKVGQTVTRRYRKEMFARIMNFDQDFFDRPENASGALTSKLSTTPNSLQELISANILLIFIVLVNVVSSSALAIAFGWKLGLVVVFGGFPVQIIAGYLRIRLEQKFEVESGERFAESASLATEAVTSIRTISSLTLERQFLNEYSEILDGIVSGSARSLIWTMIWYALSQSIEFLILALGFWYGSRLVASGEYTVTQFFTIFLSVVFGAQAASQFFGYTTSITKARGAANYILWLRTIQPTMRENEDNKDIGPPTDGPISLENVEFRYKQRDAARVLKGVSIKIDSGSYVACVGPSGCGKSTLVSLLERFYDPTSGHITLSDREVSSMSPRLYRNHMSLVQQEPTLYQWDVRDNITLGLDYQPSDEEILEACRLANAFDFVSSLPQGLATSCGSKGSQMSGGQKQRIAIARALIRKPKLLLLDEATSALDTQSERIVQKALDEAATTRTTLAVAHRLSTIRHADMIFVFANGRIAEAGTHEELQRLKGRYYEMCISQSLDKS</sequence>
<feature type="domain" description="ABC transporter" evidence="10">
    <location>
        <begin position="952"/>
        <end position="1189"/>
    </location>
</feature>
<dbReference type="PROSITE" id="PS00211">
    <property type="entry name" value="ABC_TRANSPORTER_1"/>
    <property type="match status" value="2"/>
</dbReference>
<dbReference type="InterPro" id="IPR003439">
    <property type="entry name" value="ABC_transporter-like_ATP-bd"/>
</dbReference>
<feature type="transmembrane region" description="Helical" evidence="9">
    <location>
        <begin position="670"/>
        <end position="693"/>
    </location>
</feature>
<evidence type="ECO:0000313" key="12">
    <source>
        <dbReference type="EMBL" id="KAF2717520.1"/>
    </source>
</evidence>
<feature type="domain" description="ABC transporter" evidence="10">
    <location>
        <begin position="311"/>
        <end position="555"/>
    </location>
</feature>
<dbReference type="AlphaFoldDB" id="A0A9P4Q123"/>
<dbReference type="InterPro" id="IPR039421">
    <property type="entry name" value="Type_1_exporter"/>
</dbReference>
<keyword evidence="5" id="KW-0547">Nucleotide-binding</keyword>
<dbReference type="GO" id="GO:0016887">
    <property type="term" value="F:ATP hydrolysis activity"/>
    <property type="evidence" value="ECO:0007669"/>
    <property type="project" value="InterPro"/>
</dbReference>
<evidence type="ECO:0000256" key="8">
    <source>
        <dbReference type="ARBA" id="ARBA00023136"/>
    </source>
</evidence>
<evidence type="ECO:0000259" key="11">
    <source>
        <dbReference type="PROSITE" id="PS50929"/>
    </source>
</evidence>
<dbReference type="SMART" id="SM00382">
    <property type="entry name" value="AAA"/>
    <property type="match status" value="2"/>
</dbReference>
<dbReference type="PROSITE" id="PS50929">
    <property type="entry name" value="ABC_TM1F"/>
    <property type="match status" value="2"/>
</dbReference>
<dbReference type="SUPFAM" id="SSF90123">
    <property type="entry name" value="ABC transporter transmembrane region"/>
    <property type="match status" value="2"/>
</dbReference>
<evidence type="ECO:0000313" key="13">
    <source>
        <dbReference type="Proteomes" id="UP000799441"/>
    </source>
</evidence>
<comment type="caution">
    <text evidence="12">The sequence shown here is derived from an EMBL/GenBank/DDBJ whole genome shotgun (WGS) entry which is preliminary data.</text>
</comment>
<dbReference type="FunFam" id="3.40.50.300:FF:000913">
    <property type="entry name" value="ABC multidrug transporter SitT"/>
    <property type="match status" value="1"/>
</dbReference>
<dbReference type="GO" id="GO:0015421">
    <property type="term" value="F:ABC-type oligopeptide transporter activity"/>
    <property type="evidence" value="ECO:0007669"/>
    <property type="project" value="TreeGrafter"/>
</dbReference>
<dbReference type="SUPFAM" id="SSF52540">
    <property type="entry name" value="P-loop containing nucleoside triphosphate hydrolases"/>
    <property type="match status" value="2"/>
</dbReference>
<evidence type="ECO:0000256" key="9">
    <source>
        <dbReference type="SAM" id="Phobius"/>
    </source>
</evidence>
<feature type="transmembrane region" description="Helical" evidence="9">
    <location>
        <begin position="888"/>
        <end position="909"/>
    </location>
</feature>
<dbReference type="FunFam" id="1.20.1560.10:FF:000057">
    <property type="entry name" value="ABC multidrug transporter SitT"/>
    <property type="match status" value="1"/>
</dbReference>
<keyword evidence="3" id="KW-0813">Transport</keyword>
<keyword evidence="13" id="KW-1185">Reference proteome</keyword>
<accession>A0A9P4Q123</accession>
<proteinExistence type="inferred from homology"/>
<dbReference type="GO" id="GO:0090374">
    <property type="term" value="P:oligopeptide export from mitochondrion"/>
    <property type="evidence" value="ECO:0007669"/>
    <property type="project" value="TreeGrafter"/>
</dbReference>
<name>A0A9P4Q123_9PEZI</name>
<reference evidence="12" key="1">
    <citation type="journal article" date="2020" name="Stud. Mycol.">
        <title>101 Dothideomycetes genomes: a test case for predicting lifestyles and emergence of pathogens.</title>
        <authorList>
            <person name="Haridas S."/>
            <person name="Albert R."/>
            <person name="Binder M."/>
            <person name="Bloem J."/>
            <person name="Labutti K."/>
            <person name="Salamov A."/>
            <person name="Andreopoulos B."/>
            <person name="Baker S."/>
            <person name="Barry K."/>
            <person name="Bills G."/>
            <person name="Bluhm B."/>
            <person name="Cannon C."/>
            <person name="Castanera R."/>
            <person name="Culley D."/>
            <person name="Daum C."/>
            <person name="Ezra D."/>
            <person name="Gonzalez J."/>
            <person name="Henrissat B."/>
            <person name="Kuo A."/>
            <person name="Liang C."/>
            <person name="Lipzen A."/>
            <person name="Lutzoni F."/>
            <person name="Magnuson J."/>
            <person name="Mondo S."/>
            <person name="Nolan M."/>
            <person name="Ohm R."/>
            <person name="Pangilinan J."/>
            <person name="Park H.-J."/>
            <person name="Ramirez L."/>
            <person name="Alfaro M."/>
            <person name="Sun H."/>
            <person name="Tritt A."/>
            <person name="Yoshinaga Y."/>
            <person name="Zwiers L.-H."/>
            <person name="Turgeon B."/>
            <person name="Goodwin S."/>
            <person name="Spatafora J."/>
            <person name="Crous P."/>
            <person name="Grigoriev I."/>
        </authorList>
    </citation>
    <scope>NUCLEOTIDE SEQUENCE</scope>
    <source>
        <strain evidence="12">CBS 116435</strain>
    </source>
</reference>
<evidence type="ECO:0000256" key="3">
    <source>
        <dbReference type="ARBA" id="ARBA00022448"/>
    </source>
</evidence>
<keyword evidence="7 9" id="KW-1133">Transmembrane helix</keyword>
<evidence type="ECO:0000259" key="10">
    <source>
        <dbReference type="PROSITE" id="PS50893"/>
    </source>
</evidence>
<dbReference type="PANTHER" id="PTHR43394">
    <property type="entry name" value="ATP-DEPENDENT PERMEASE MDL1, MITOCHONDRIAL"/>
    <property type="match status" value="1"/>
</dbReference>
<dbReference type="PANTHER" id="PTHR43394:SF1">
    <property type="entry name" value="ATP-BINDING CASSETTE SUB-FAMILY B MEMBER 10, MITOCHONDRIAL"/>
    <property type="match status" value="1"/>
</dbReference>
<feature type="transmembrane region" description="Helical" evidence="9">
    <location>
        <begin position="749"/>
        <end position="769"/>
    </location>
</feature>
<dbReference type="InterPro" id="IPR017871">
    <property type="entry name" value="ABC_transporter-like_CS"/>
</dbReference>
<feature type="transmembrane region" description="Helical" evidence="9">
    <location>
        <begin position="212"/>
        <end position="235"/>
    </location>
</feature>
<feature type="transmembrane region" description="Helical" evidence="9">
    <location>
        <begin position="108"/>
        <end position="128"/>
    </location>
</feature>
<keyword evidence="6" id="KW-0067">ATP-binding</keyword>
<dbReference type="InterPro" id="IPR036640">
    <property type="entry name" value="ABC1_TM_sf"/>
</dbReference>
<organism evidence="12 13">
    <name type="scientific">Polychaeton citri CBS 116435</name>
    <dbReference type="NCBI Taxonomy" id="1314669"/>
    <lineage>
        <taxon>Eukaryota</taxon>
        <taxon>Fungi</taxon>
        <taxon>Dikarya</taxon>
        <taxon>Ascomycota</taxon>
        <taxon>Pezizomycotina</taxon>
        <taxon>Dothideomycetes</taxon>
        <taxon>Dothideomycetidae</taxon>
        <taxon>Capnodiales</taxon>
        <taxon>Capnodiaceae</taxon>
        <taxon>Polychaeton</taxon>
    </lineage>
</organism>
<feature type="domain" description="ABC transmembrane type-1" evidence="11">
    <location>
        <begin position="1"/>
        <end position="276"/>
    </location>
</feature>
<feature type="transmembrane region" description="Helical" evidence="9">
    <location>
        <begin position="856"/>
        <end position="876"/>
    </location>
</feature>
<dbReference type="FunFam" id="3.40.50.300:FF:000251">
    <property type="entry name" value="ABC transporter B family member 19"/>
    <property type="match status" value="1"/>
</dbReference>